<dbReference type="GO" id="GO:0005886">
    <property type="term" value="C:plasma membrane"/>
    <property type="evidence" value="ECO:0007669"/>
    <property type="project" value="UniProtKB-SubCell"/>
</dbReference>
<dbReference type="InterPro" id="IPR036866">
    <property type="entry name" value="RibonucZ/Hydroxyglut_hydro"/>
</dbReference>
<feature type="transmembrane region" description="Helical" evidence="6">
    <location>
        <begin position="520"/>
        <end position="539"/>
    </location>
</feature>
<dbReference type="Proteomes" id="UP000324479">
    <property type="component" value="Unassembled WGS sequence"/>
</dbReference>
<keyword evidence="3 6" id="KW-0812">Transmembrane</keyword>
<evidence type="ECO:0000259" key="7">
    <source>
        <dbReference type="SMART" id="SM00849"/>
    </source>
</evidence>
<dbReference type="CDD" id="cd07731">
    <property type="entry name" value="ComA-like_MBL-fold"/>
    <property type="match status" value="1"/>
</dbReference>
<organism evidence="8 9">
    <name type="scientific">Roseiconus nitratireducens</name>
    <dbReference type="NCBI Taxonomy" id="2605748"/>
    <lineage>
        <taxon>Bacteria</taxon>
        <taxon>Pseudomonadati</taxon>
        <taxon>Planctomycetota</taxon>
        <taxon>Planctomycetia</taxon>
        <taxon>Pirellulales</taxon>
        <taxon>Pirellulaceae</taxon>
        <taxon>Roseiconus</taxon>
    </lineage>
</organism>
<evidence type="ECO:0000256" key="2">
    <source>
        <dbReference type="ARBA" id="ARBA00022475"/>
    </source>
</evidence>
<feature type="transmembrane region" description="Helical" evidence="6">
    <location>
        <begin position="381"/>
        <end position="400"/>
    </location>
</feature>
<feature type="transmembrane region" description="Helical" evidence="6">
    <location>
        <begin position="35"/>
        <end position="53"/>
    </location>
</feature>
<dbReference type="PANTHER" id="PTHR30619:SF1">
    <property type="entry name" value="RECOMBINATION PROTEIN 2"/>
    <property type="match status" value="1"/>
</dbReference>
<gene>
    <name evidence="8" type="ORF">FYK55_26545</name>
</gene>
<evidence type="ECO:0000256" key="5">
    <source>
        <dbReference type="ARBA" id="ARBA00023136"/>
    </source>
</evidence>
<dbReference type="Pfam" id="PF13567">
    <property type="entry name" value="DUF4131"/>
    <property type="match status" value="1"/>
</dbReference>
<feature type="transmembrane region" description="Helical" evidence="6">
    <location>
        <begin position="334"/>
        <end position="351"/>
    </location>
</feature>
<dbReference type="Pfam" id="PF00753">
    <property type="entry name" value="Lactamase_B"/>
    <property type="match status" value="1"/>
</dbReference>
<dbReference type="InterPro" id="IPR001279">
    <property type="entry name" value="Metallo-B-lactamas"/>
</dbReference>
<evidence type="ECO:0000313" key="8">
    <source>
        <dbReference type="EMBL" id="KAA5538763.1"/>
    </source>
</evidence>
<comment type="subcellular location">
    <subcellularLocation>
        <location evidence="1">Cell membrane</location>
        <topology evidence="1">Multi-pass membrane protein</topology>
    </subcellularLocation>
</comment>
<evidence type="ECO:0000256" key="3">
    <source>
        <dbReference type="ARBA" id="ARBA00022692"/>
    </source>
</evidence>
<dbReference type="SMART" id="SM00849">
    <property type="entry name" value="Lactamase_B"/>
    <property type="match status" value="1"/>
</dbReference>
<feature type="transmembrane region" description="Helical" evidence="6">
    <location>
        <begin position="551"/>
        <end position="572"/>
    </location>
</feature>
<comment type="caution">
    <text evidence="8">The sequence shown here is derived from an EMBL/GenBank/DDBJ whole genome shotgun (WGS) entry which is preliminary data.</text>
</comment>
<dbReference type="Gene3D" id="3.60.15.10">
    <property type="entry name" value="Ribonuclease Z/Hydroxyacylglutathione hydrolase-like"/>
    <property type="match status" value="1"/>
</dbReference>
<reference evidence="8 9" key="1">
    <citation type="submission" date="2019-08" db="EMBL/GenBank/DDBJ databases">
        <authorList>
            <person name="Dhanesh K."/>
            <person name="Kumar G."/>
            <person name="Sasikala C."/>
            <person name="Venkata Ramana C."/>
        </authorList>
    </citation>
    <scope>NUCLEOTIDE SEQUENCE [LARGE SCALE GENOMIC DNA]</scope>
    <source>
        <strain evidence="8 9">JC645</strain>
    </source>
</reference>
<protein>
    <submittedName>
        <fullName evidence="8">ComEC/Rec2 family competence protein</fullName>
    </submittedName>
</protein>
<name>A0A5M6CUL8_9BACT</name>
<dbReference type="AlphaFoldDB" id="A0A5M6CUL8"/>
<dbReference type="InterPro" id="IPR035681">
    <property type="entry name" value="ComA-like_MBL"/>
</dbReference>
<feature type="transmembrane region" description="Helical" evidence="6">
    <location>
        <begin position="494"/>
        <end position="513"/>
    </location>
</feature>
<accession>A0A5M6CUL8</accession>
<dbReference type="SUPFAM" id="SSF56281">
    <property type="entry name" value="Metallo-hydrolase/oxidoreductase"/>
    <property type="match status" value="1"/>
</dbReference>
<dbReference type="Pfam" id="PF03772">
    <property type="entry name" value="Competence"/>
    <property type="match status" value="1"/>
</dbReference>
<proteinExistence type="predicted"/>
<keyword evidence="9" id="KW-1185">Reference proteome</keyword>
<keyword evidence="5 6" id="KW-0472">Membrane</keyword>
<keyword evidence="2" id="KW-1003">Cell membrane</keyword>
<feature type="domain" description="Metallo-beta-lactamase" evidence="7">
    <location>
        <begin position="617"/>
        <end position="817"/>
    </location>
</feature>
<feature type="transmembrane region" description="Helical" evidence="6">
    <location>
        <begin position="306"/>
        <end position="327"/>
    </location>
</feature>
<evidence type="ECO:0000256" key="1">
    <source>
        <dbReference type="ARBA" id="ARBA00004651"/>
    </source>
</evidence>
<dbReference type="RefSeq" id="WP_150079671.1">
    <property type="nucleotide sequence ID" value="NZ_VWOX01000026.1"/>
</dbReference>
<dbReference type="InterPro" id="IPR025405">
    <property type="entry name" value="DUF4131"/>
</dbReference>
<dbReference type="NCBIfam" id="TIGR00360">
    <property type="entry name" value="ComEC_N-term"/>
    <property type="match status" value="1"/>
</dbReference>
<keyword evidence="4 6" id="KW-1133">Transmembrane helix</keyword>
<dbReference type="EMBL" id="VWOX01000026">
    <property type="protein sequence ID" value="KAA5538763.1"/>
    <property type="molecule type" value="Genomic_DNA"/>
</dbReference>
<feature type="transmembrane region" description="Helical" evidence="6">
    <location>
        <begin position="92"/>
        <end position="111"/>
    </location>
</feature>
<feature type="transmembrane region" description="Helical" evidence="6">
    <location>
        <begin position="59"/>
        <end position="80"/>
    </location>
</feature>
<feature type="transmembrane region" description="Helical" evidence="6">
    <location>
        <begin position="579"/>
        <end position="598"/>
    </location>
</feature>
<dbReference type="PANTHER" id="PTHR30619">
    <property type="entry name" value="DNA INTERNALIZATION/COMPETENCE PROTEIN COMEC/REC2"/>
    <property type="match status" value="1"/>
</dbReference>
<dbReference type="InterPro" id="IPR004477">
    <property type="entry name" value="ComEC_N"/>
</dbReference>
<feature type="transmembrane region" description="Helical" evidence="6">
    <location>
        <begin position="463"/>
        <end position="482"/>
    </location>
</feature>
<sequence>MGHEGQGQWRDRSVPVRVAALGRPDFDWKRPLHRYPFVLFTACAAAGVVLDSLHDDPFGWHLCHWGLIALTALAVPAVLARTVRSPRLRHGFFWAGTAVLICCGFGLWHAWCRQAHDSASLERWLEDGSARPMVLRGRLRRTVSVRANPIARFGPVGSVSPWQSQLNLRVDLCRDGDSFRPVTGNVLVYAEGDRSHFHPGDRLEVYGWLEPFPRPSNPGEPDLRPMYRRRGLHGRIETDDRAAIRLLARSNDLPGRIVAAIASRGREALLRHTDERTGPLALALVIGQREFVRGDTREALLATGTAHLLSVSGMHLAIIVLVANWIVSGTGTTGLPRLCIILSISALYVAVTGGRPPVFRAAVLISLWLVSTVLRRPSQPLNTLGIAALILIALNPANVFAVGVHLSFLAVITLMLAGRSIAADPIAAELDRKREQGFQSLLDSASNPAVVYARSVLRFFAQLAWLSGCVTAVSLPLVWSQFHLISLVSVATNVLVWGGLMVALPAGVLVVIIDPISSSLAAVPGALCHGALGCMWWVIDWTRGWPAGHFWLPSPPTSAVILFYVVLALSLVLRTRRALWWRGGWVLGWTVAAVLIATRPAPLPTNTLEATFIDVGHGTSVIVRLDDAVFLYDCGRLGNHDGSSRDIDTALWQLGVTRLDAVFLSHADADHYNALPAILDRFSVGRVITPPGLLQTDEPALGNLRAAIGRHGTPVQEVAAGQLDTALRRRGLSVLHPPPEGVGGSDNANSLVLRFQHAGTTLWLPGDLEPPGTQRLTATPRPGAGGVLMAPHHGSLSSGADLVLAWVRPAETVVSGGDRAGRPEVEQMLSFTGSGVRVTATSGAVRVRIGPTGKIAIRTWHDHPW</sequence>
<evidence type="ECO:0000256" key="4">
    <source>
        <dbReference type="ARBA" id="ARBA00022989"/>
    </source>
</evidence>
<evidence type="ECO:0000256" key="6">
    <source>
        <dbReference type="SAM" id="Phobius"/>
    </source>
</evidence>
<evidence type="ECO:0000313" key="9">
    <source>
        <dbReference type="Proteomes" id="UP000324479"/>
    </source>
</evidence>
<dbReference type="InterPro" id="IPR052159">
    <property type="entry name" value="Competence_DNA_uptake"/>
</dbReference>